<feature type="compositionally biased region" description="Basic residues" evidence="6">
    <location>
        <begin position="1015"/>
        <end position="1028"/>
    </location>
</feature>
<feature type="compositionally biased region" description="Pro residues" evidence="6">
    <location>
        <begin position="193"/>
        <end position="203"/>
    </location>
</feature>
<feature type="region of interest" description="Disordered" evidence="6">
    <location>
        <begin position="474"/>
        <end position="550"/>
    </location>
</feature>
<feature type="compositionally biased region" description="Low complexity" evidence="6">
    <location>
        <begin position="1003"/>
        <end position="1014"/>
    </location>
</feature>
<feature type="region of interest" description="Disordered" evidence="6">
    <location>
        <begin position="1"/>
        <end position="223"/>
    </location>
</feature>
<dbReference type="AlphaFoldDB" id="A0A8H3DQV1"/>
<keyword evidence="3" id="KW-0645">Protease</keyword>
<dbReference type="GO" id="GO:0070139">
    <property type="term" value="F:SUMO-specific endopeptidase activity"/>
    <property type="evidence" value="ECO:0007669"/>
    <property type="project" value="TreeGrafter"/>
</dbReference>
<evidence type="ECO:0000313" key="9">
    <source>
        <dbReference type="Proteomes" id="UP000663850"/>
    </source>
</evidence>
<evidence type="ECO:0000256" key="4">
    <source>
        <dbReference type="ARBA" id="ARBA00022786"/>
    </source>
</evidence>
<proteinExistence type="inferred from homology"/>
<dbReference type="Proteomes" id="UP000663850">
    <property type="component" value="Unassembled WGS sequence"/>
</dbReference>
<dbReference type="InterPro" id="IPR003653">
    <property type="entry name" value="Peptidase_C48_C"/>
</dbReference>
<comment type="caution">
    <text evidence="8">The sequence shown here is derived from an EMBL/GenBank/DDBJ whole genome shotgun (WGS) entry which is preliminary data.</text>
</comment>
<keyword evidence="2" id="KW-0597">Phosphoprotein</keyword>
<evidence type="ECO:0000256" key="3">
    <source>
        <dbReference type="ARBA" id="ARBA00022670"/>
    </source>
</evidence>
<feature type="compositionally biased region" description="Polar residues" evidence="6">
    <location>
        <begin position="237"/>
        <end position="259"/>
    </location>
</feature>
<dbReference type="InterPro" id="IPR051947">
    <property type="entry name" value="Sentrin-specific_protease"/>
</dbReference>
<dbReference type="GO" id="GO:0005634">
    <property type="term" value="C:nucleus"/>
    <property type="evidence" value="ECO:0007669"/>
    <property type="project" value="TreeGrafter"/>
</dbReference>
<organism evidence="8 9">
    <name type="scientific">Rhizoctonia solani</name>
    <dbReference type="NCBI Taxonomy" id="456999"/>
    <lineage>
        <taxon>Eukaryota</taxon>
        <taxon>Fungi</taxon>
        <taxon>Dikarya</taxon>
        <taxon>Basidiomycota</taxon>
        <taxon>Agaricomycotina</taxon>
        <taxon>Agaricomycetes</taxon>
        <taxon>Cantharellales</taxon>
        <taxon>Ceratobasidiaceae</taxon>
        <taxon>Rhizoctonia</taxon>
    </lineage>
</organism>
<protein>
    <recommendedName>
        <fullName evidence="7">Ubiquitin-like protease family profile domain-containing protein</fullName>
    </recommendedName>
</protein>
<dbReference type="EMBL" id="CAJMWZ010007155">
    <property type="protein sequence ID" value="CAE6533522.1"/>
    <property type="molecule type" value="Genomic_DNA"/>
</dbReference>
<dbReference type="InterPro" id="IPR038765">
    <property type="entry name" value="Papain-like_cys_pep_sf"/>
</dbReference>
<feature type="compositionally biased region" description="Low complexity" evidence="6">
    <location>
        <begin position="87"/>
        <end position="101"/>
    </location>
</feature>
<feature type="region of interest" description="Disordered" evidence="6">
    <location>
        <begin position="237"/>
        <end position="303"/>
    </location>
</feature>
<accession>A0A8H3DQV1</accession>
<feature type="compositionally biased region" description="Polar residues" evidence="6">
    <location>
        <begin position="272"/>
        <end position="283"/>
    </location>
</feature>
<evidence type="ECO:0000313" key="8">
    <source>
        <dbReference type="EMBL" id="CAE6533522.1"/>
    </source>
</evidence>
<feature type="domain" description="Ubiquitin-like protease family profile" evidence="7">
    <location>
        <begin position="553"/>
        <end position="845"/>
    </location>
</feature>
<dbReference type="PANTHER" id="PTHR46896:SF3">
    <property type="entry name" value="FI06413P-RELATED"/>
    <property type="match status" value="1"/>
</dbReference>
<gene>
    <name evidence="8" type="ORF">RDB_LOCUS135315</name>
</gene>
<dbReference type="GO" id="GO:0016926">
    <property type="term" value="P:protein desumoylation"/>
    <property type="evidence" value="ECO:0007669"/>
    <property type="project" value="TreeGrafter"/>
</dbReference>
<sequence length="1059" mass="116716">MKRLRDEDAGSGESSRRRLISGPYGGVAQDSLRMPRAKSGRTLKRDHSPKIASAGSHSSTNKMDGPLSRKVFPDTPRSGILEDSKPASVHSSIQASAHHSSTIQPLPQGLSEETSVRMDGEGGGESDAYGSLSLARIFMIAGSPPPDTPKREENESKAPEPTPSGRQFSSDPINLIDSGDETKPEEDDIVEYDPPPASEPPRTPKGKTRFSAGLVKNQVEKLETPRQTTLASYLQTMPTSQPAKSAQTATKSTVTSKGPSGTGAIIIPGMTRPSQPGNNTSGKISGRMGTKSKPTKPAKPTTNLVIQNQGHSSAPVTKPASRLKIQEKSALVKHKLELQEWYCGAEHHESNKSKYSYELTFDQVKLVITSFEGKQQRRTTCLMRDMLESEVYPWLLLLLNPKVLNKHNWKLDGLGDSHRVLLHFNPDSDGIHDTWKGFIQDMARWTQKEVLKQHAMDGLIKHITDQSVFFQSKEPRSQSEFVAPKIQDSNDPSRQRDLGPELQAPAKPSSSKPRTRSTVFNSNQGDREEDSNPTVVQDPDEVVLVHPTGTGSVTINRGELARLEPGEFLNDTLIELGLKMWLNDLRVDDPTVVDQIHIFSSFFFKKLDAGRGKGCDYNSVKKWTSKFDLFSKKFIIIPINEHLHWYLAIICFPEHVLEASLPQPSRVTRSSDVVAKTEQRMSPESDMQVDQTSLIDVDAGSPTELGKMEIDTELADKSGKMAIDSSPPESQPDVANVDPKPKVSPIVDATNDDSEGRSASQDANPIRSEKTWVLILDSLGGKHPRTVRILKEYLQAEAQERRGKAVDLKDNRSSGGLVEDKHLSVPVQPNWCDCGVYLLHYVEVFYANPLEIITLPSNAKRKGKEASNRYDELWKTNQVKDKRTVFREKLHELSAKWLEAKYLSLKNTAPVPGTLPPIADSTPLPHLEADASILEIEPPDIRDVPTAATEFPVSLELRYPPPPLETISPSTTMQEAAEVETLVHPETLHEVSSTVDGSPIDVSSNSSRQSSSSKSTRRGKKSGPKHGPRLSLEHSANPVSEHTESPIDLTAERAVSVDL</sequence>
<name>A0A8H3DQV1_9AGAM</name>
<feature type="region of interest" description="Disordered" evidence="6">
    <location>
        <begin position="667"/>
        <end position="690"/>
    </location>
</feature>
<feature type="region of interest" description="Disordered" evidence="6">
    <location>
        <begin position="989"/>
        <end position="1059"/>
    </location>
</feature>
<feature type="compositionally biased region" description="Basic and acidic residues" evidence="6">
    <location>
        <begin position="148"/>
        <end position="158"/>
    </location>
</feature>
<evidence type="ECO:0000256" key="6">
    <source>
        <dbReference type="SAM" id="MobiDB-lite"/>
    </source>
</evidence>
<dbReference type="GO" id="GO:0006508">
    <property type="term" value="P:proteolysis"/>
    <property type="evidence" value="ECO:0007669"/>
    <property type="project" value="UniProtKB-KW"/>
</dbReference>
<reference evidence="8" key="1">
    <citation type="submission" date="2021-01" db="EMBL/GenBank/DDBJ databases">
        <authorList>
            <person name="Kaushik A."/>
        </authorList>
    </citation>
    <scope>NUCLEOTIDE SEQUENCE</scope>
    <source>
        <strain evidence="8">Type strain: AG8-Rh-89/</strain>
    </source>
</reference>
<feature type="compositionally biased region" description="Polar residues" evidence="6">
    <location>
        <begin position="508"/>
        <end position="524"/>
    </location>
</feature>
<dbReference type="GO" id="GO:0005737">
    <property type="term" value="C:cytoplasm"/>
    <property type="evidence" value="ECO:0007669"/>
    <property type="project" value="TreeGrafter"/>
</dbReference>
<evidence type="ECO:0000256" key="5">
    <source>
        <dbReference type="ARBA" id="ARBA00022801"/>
    </source>
</evidence>
<dbReference type="SUPFAM" id="SSF54001">
    <property type="entry name" value="Cysteine proteinases"/>
    <property type="match status" value="1"/>
</dbReference>
<evidence type="ECO:0000256" key="2">
    <source>
        <dbReference type="ARBA" id="ARBA00022553"/>
    </source>
</evidence>
<feature type="region of interest" description="Disordered" evidence="6">
    <location>
        <begin position="720"/>
        <end position="764"/>
    </location>
</feature>
<comment type="similarity">
    <text evidence="1">Belongs to the peptidase C48 family.</text>
</comment>
<dbReference type="PROSITE" id="PS50600">
    <property type="entry name" value="ULP_PROTEASE"/>
    <property type="match status" value="1"/>
</dbReference>
<dbReference type="PANTHER" id="PTHR46896">
    <property type="entry name" value="SENTRIN-SPECIFIC PROTEASE"/>
    <property type="match status" value="1"/>
</dbReference>
<keyword evidence="5" id="KW-0378">Hydrolase</keyword>
<evidence type="ECO:0000259" key="7">
    <source>
        <dbReference type="PROSITE" id="PS50600"/>
    </source>
</evidence>
<keyword evidence="4" id="KW-0833">Ubl conjugation pathway</keyword>
<dbReference type="Gene3D" id="3.40.395.10">
    <property type="entry name" value="Adenoviral Proteinase, Chain A"/>
    <property type="match status" value="1"/>
</dbReference>
<dbReference type="Pfam" id="PF02902">
    <property type="entry name" value="Peptidase_C48"/>
    <property type="match status" value="1"/>
</dbReference>
<evidence type="ECO:0000256" key="1">
    <source>
        <dbReference type="ARBA" id="ARBA00005234"/>
    </source>
</evidence>